<reference evidence="1" key="2">
    <citation type="journal article" date="2022" name="Microbiol. Resour. Announc.">
        <title>Metagenome Sequencing to Explore Phylogenomics of Terrestrial Cyanobacteria.</title>
        <authorList>
            <person name="Ward R.D."/>
            <person name="Stajich J.E."/>
            <person name="Johansen J.R."/>
            <person name="Huntemann M."/>
            <person name="Clum A."/>
            <person name="Foster B."/>
            <person name="Foster B."/>
            <person name="Roux S."/>
            <person name="Palaniappan K."/>
            <person name="Varghese N."/>
            <person name="Mukherjee S."/>
            <person name="Reddy T.B.K."/>
            <person name="Daum C."/>
            <person name="Copeland A."/>
            <person name="Chen I.A."/>
            <person name="Ivanova N.N."/>
            <person name="Kyrpides N.C."/>
            <person name="Shapiro N."/>
            <person name="Eloe-Fadrosh E.A."/>
            <person name="Pietrasiak N."/>
        </authorList>
    </citation>
    <scope>NUCLEOTIDE SEQUENCE</scope>
    <source>
        <strain evidence="1">GSE-NOS-MK-12-04C</strain>
    </source>
</reference>
<dbReference type="AlphaFoldDB" id="A0A951QLF7"/>
<name>A0A951QLF7_9CYAN</name>
<organism evidence="1 2">
    <name type="scientific">Cyanomargarita calcarea GSE-NOS-MK-12-04C</name>
    <dbReference type="NCBI Taxonomy" id="2839659"/>
    <lineage>
        <taxon>Bacteria</taxon>
        <taxon>Bacillati</taxon>
        <taxon>Cyanobacteriota</taxon>
        <taxon>Cyanophyceae</taxon>
        <taxon>Nostocales</taxon>
        <taxon>Cyanomargaritaceae</taxon>
        <taxon>Cyanomargarita</taxon>
    </lineage>
</organism>
<sequence>MKCGSCVSQFEEYSEEDFHELRDQAWGFIESEGADNAFGMAIASLPSEDYQEVAYITALTIVAIDGELREEEEALNISDERAQEIIDELFGDEDKEEEEE</sequence>
<dbReference type="EMBL" id="JAHHGZ010000011">
    <property type="protein sequence ID" value="MBW4668177.1"/>
    <property type="molecule type" value="Genomic_DNA"/>
</dbReference>
<protein>
    <submittedName>
        <fullName evidence="1">Uncharacterized protein</fullName>
    </submittedName>
</protein>
<accession>A0A951QLF7</accession>
<proteinExistence type="predicted"/>
<evidence type="ECO:0000313" key="2">
    <source>
        <dbReference type="Proteomes" id="UP000729701"/>
    </source>
</evidence>
<evidence type="ECO:0000313" key="1">
    <source>
        <dbReference type="EMBL" id="MBW4668177.1"/>
    </source>
</evidence>
<reference evidence="1" key="1">
    <citation type="submission" date="2021-05" db="EMBL/GenBank/DDBJ databases">
        <authorList>
            <person name="Pietrasiak N."/>
            <person name="Ward R."/>
            <person name="Stajich J.E."/>
            <person name="Kurbessoian T."/>
        </authorList>
    </citation>
    <scope>NUCLEOTIDE SEQUENCE</scope>
    <source>
        <strain evidence="1">GSE-NOS-MK-12-04C</strain>
    </source>
</reference>
<comment type="caution">
    <text evidence="1">The sequence shown here is derived from an EMBL/GenBank/DDBJ whole genome shotgun (WGS) entry which is preliminary data.</text>
</comment>
<gene>
    <name evidence="1" type="ORF">KME60_12335</name>
</gene>
<dbReference type="Proteomes" id="UP000729701">
    <property type="component" value="Unassembled WGS sequence"/>
</dbReference>